<dbReference type="RefSeq" id="WP_114795552.1">
    <property type="nucleotide sequence ID" value="NZ_QQZY01000002.1"/>
</dbReference>
<protein>
    <submittedName>
        <fullName evidence="1">Uncharacterized protein</fullName>
    </submittedName>
</protein>
<gene>
    <name evidence="1" type="ORF">Gocc_1136</name>
</gene>
<reference evidence="1 2" key="1">
    <citation type="submission" date="2018-07" db="EMBL/GenBank/DDBJ databases">
        <title>High-quality-draft genome sequence of Gaiella occulta.</title>
        <authorList>
            <person name="Severino R."/>
            <person name="Froufe H.J.C."/>
            <person name="Rainey F.A."/>
            <person name="Barroso C."/>
            <person name="Albuquerque L."/>
            <person name="Lobo-Da-Cunha A."/>
            <person name="Da Costa M.S."/>
            <person name="Egas C."/>
        </authorList>
    </citation>
    <scope>NUCLEOTIDE SEQUENCE [LARGE SCALE GENOMIC DNA]</scope>
    <source>
        <strain evidence="1 2">F2-233</strain>
    </source>
</reference>
<sequence>MRVIKTTAARTCAICERTLLQGEHALRFSPDGHRFVDVCPLCPDIALDYGWVREGVSVSPTLQQLPRRRRQKSLWQTLLGAREERVEPVVSEPTLRRLGDEEMALVEAAELFNQTQFRRTVAGVAKALGEPRVSIVPLSGVNSEMVLTFAWEISWYQYRVSPEAPQPVRVAERGQDIADLALSYQEWNATATEDGRVVPSIERL</sequence>
<reference evidence="2" key="2">
    <citation type="journal article" date="2019" name="MicrobiologyOpen">
        <title>High-quality draft genome sequence of Gaiella occulta isolated from a 150 meter deep mineral water borehole and comparison with the genome sequences of other deep-branching lineages of the phylum Actinobacteria.</title>
        <authorList>
            <person name="Severino R."/>
            <person name="Froufe H.J.C."/>
            <person name="Barroso C."/>
            <person name="Albuquerque L."/>
            <person name="Lobo-da-Cunha A."/>
            <person name="da Costa M.S."/>
            <person name="Egas C."/>
        </authorList>
    </citation>
    <scope>NUCLEOTIDE SEQUENCE [LARGE SCALE GENOMIC DNA]</scope>
    <source>
        <strain evidence="2">F2-233</strain>
    </source>
</reference>
<evidence type="ECO:0000313" key="2">
    <source>
        <dbReference type="Proteomes" id="UP000254134"/>
    </source>
</evidence>
<dbReference type="EMBL" id="QQZY01000002">
    <property type="protein sequence ID" value="RDI75338.1"/>
    <property type="molecule type" value="Genomic_DNA"/>
</dbReference>
<keyword evidence="2" id="KW-1185">Reference proteome</keyword>
<proteinExistence type="predicted"/>
<dbReference type="AlphaFoldDB" id="A0A7M2YZP3"/>
<name>A0A7M2YZP3_9ACTN</name>
<dbReference type="Proteomes" id="UP000254134">
    <property type="component" value="Unassembled WGS sequence"/>
</dbReference>
<comment type="caution">
    <text evidence="1">The sequence shown here is derived from an EMBL/GenBank/DDBJ whole genome shotgun (WGS) entry which is preliminary data.</text>
</comment>
<organism evidence="1 2">
    <name type="scientific">Gaiella occulta</name>
    <dbReference type="NCBI Taxonomy" id="1002870"/>
    <lineage>
        <taxon>Bacteria</taxon>
        <taxon>Bacillati</taxon>
        <taxon>Actinomycetota</taxon>
        <taxon>Thermoleophilia</taxon>
        <taxon>Gaiellales</taxon>
        <taxon>Gaiellaceae</taxon>
        <taxon>Gaiella</taxon>
    </lineage>
</organism>
<dbReference type="OrthoDB" id="5242312at2"/>
<accession>A0A7M2YZP3</accession>
<evidence type="ECO:0000313" key="1">
    <source>
        <dbReference type="EMBL" id="RDI75338.1"/>
    </source>
</evidence>